<dbReference type="Pfam" id="PF01636">
    <property type="entry name" value="APH"/>
    <property type="match status" value="1"/>
</dbReference>
<dbReference type="InterPro" id="IPR011009">
    <property type="entry name" value="Kinase-like_dom_sf"/>
</dbReference>
<evidence type="ECO:0000313" key="3">
    <source>
        <dbReference type="Proteomes" id="UP000265955"/>
    </source>
</evidence>
<evidence type="ECO:0000259" key="1">
    <source>
        <dbReference type="Pfam" id="PF01636"/>
    </source>
</evidence>
<keyword evidence="2" id="KW-0808">Transferase</keyword>
<name>A0A3A3FHE0_9BURK</name>
<dbReference type="GO" id="GO:0016740">
    <property type="term" value="F:transferase activity"/>
    <property type="evidence" value="ECO:0007669"/>
    <property type="project" value="UniProtKB-KW"/>
</dbReference>
<protein>
    <submittedName>
        <fullName evidence="2">Phosphotransferase family protein</fullName>
    </submittedName>
</protein>
<gene>
    <name evidence="2" type="ORF">D3871_27325</name>
</gene>
<comment type="caution">
    <text evidence="2">The sequence shown here is derived from an EMBL/GenBank/DDBJ whole genome shotgun (WGS) entry which is preliminary data.</text>
</comment>
<sequence length="347" mass="38859">MSDHHKDFANDGFAPVRLDQFLRLMIPTLSGEMTLDRIGGGQSNPTYFVTYDNRRLVLRKQPAGPLLPSAHAIDREYRVMKQLGTTDVPVPSLVFYCDDVDVIGTPFYVMERLEGRVFSDCSLPDVSAYERNAMYLSMAETLAQLHRVDWKACGLSDYGSQGEYYSRQIARWTRQWNLSKTRKVPEIDYLAAWLPMAIPDNSTVAISHGDFRIGNLMFHPTEPRVVGILDWELSSLGDPMADLSYSALGWYLFPDEYMGMRGADLDALGIPSERDYLAHYFSVAGIEPRIATFHYAFSLFRLAVIAEGIAARAISGASVSENARDVGKLSVNFARRAMEIIDGEGIA</sequence>
<dbReference type="Gene3D" id="3.90.1200.10">
    <property type="match status" value="1"/>
</dbReference>
<feature type="domain" description="Aminoglycoside phosphotransferase" evidence="1">
    <location>
        <begin position="36"/>
        <end position="265"/>
    </location>
</feature>
<dbReference type="InterPro" id="IPR052898">
    <property type="entry name" value="ACAD10-like"/>
</dbReference>
<dbReference type="SUPFAM" id="SSF56112">
    <property type="entry name" value="Protein kinase-like (PK-like)"/>
    <property type="match status" value="1"/>
</dbReference>
<dbReference type="AlphaFoldDB" id="A0A3A3FHE0"/>
<reference evidence="3" key="1">
    <citation type="submission" date="2018-09" db="EMBL/GenBank/DDBJ databases">
        <authorList>
            <person name="Zhu H."/>
        </authorList>
    </citation>
    <scope>NUCLEOTIDE SEQUENCE [LARGE SCALE GENOMIC DNA]</scope>
    <source>
        <strain evidence="3">K1R23-30</strain>
    </source>
</reference>
<dbReference type="RefSeq" id="WP_119772830.1">
    <property type="nucleotide sequence ID" value="NZ_QYUO01000003.1"/>
</dbReference>
<dbReference type="InterPro" id="IPR002575">
    <property type="entry name" value="Aminoglycoside_PTrfase"/>
</dbReference>
<dbReference type="Gene3D" id="3.30.200.20">
    <property type="entry name" value="Phosphorylase Kinase, domain 1"/>
    <property type="match status" value="1"/>
</dbReference>
<keyword evidence="3" id="KW-1185">Reference proteome</keyword>
<evidence type="ECO:0000313" key="2">
    <source>
        <dbReference type="EMBL" id="RJF92801.1"/>
    </source>
</evidence>
<dbReference type="EMBL" id="QYUO01000003">
    <property type="protein sequence ID" value="RJF92801.1"/>
    <property type="molecule type" value="Genomic_DNA"/>
</dbReference>
<accession>A0A3A3FHE0</accession>
<dbReference type="Proteomes" id="UP000265955">
    <property type="component" value="Unassembled WGS sequence"/>
</dbReference>
<dbReference type="OrthoDB" id="3806873at2"/>
<dbReference type="CDD" id="cd05154">
    <property type="entry name" value="ACAD10_11_N-like"/>
    <property type="match status" value="1"/>
</dbReference>
<organism evidence="2 3">
    <name type="scientific">Noviherbaspirillum saxi</name>
    <dbReference type="NCBI Taxonomy" id="2320863"/>
    <lineage>
        <taxon>Bacteria</taxon>
        <taxon>Pseudomonadati</taxon>
        <taxon>Pseudomonadota</taxon>
        <taxon>Betaproteobacteria</taxon>
        <taxon>Burkholderiales</taxon>
        <taxon>Oxalobacteraceae</taxon>
        <taxon>Noviherbaspirillum</taxon>
    </lineage>
</organism>
<dbReference type="PANTHER" id="PTHR47829:SF1">
    <property type="entry name" value="HAD FAMILY PHOSPHATASE"/>
    <property type="match status" value="1"/>
</dbReference>
<dbReference type="InterPro" id="IPR041726">
    <property type="entry name" value="ACAD10_11_N"/>
</dbReference>
<dbReference type="PANTHER" id="PTHR47829">
    <property type="entry name" value="HYDROLASE, PUTATIVE (AFU_ORTHOLOGUE AFUA_1G12880)-RELATED"/>
    <property type="match status" value="1"/>
</dbReference>
<proteinExistence type="predicted"/>